<reference evidence="5 6" key="1">
    <citation type="submission" date="2023-09" db="EMBL/GenBank/DDBJ databases">
        <authorList>
            <person name="Rey-Velasco X."/>
        </authorList>
    </citation>
    <scope>NUCLEOTIDE SEQUENCE [LARGE SCALE GENOMIC DNA]</scope>
    <source>
        <strain evidence="5 6">F188</strain>
    </source>
</reference>
<dbReference type="GO" id="GO:0016787">
    <property type="term" value="F:hydrolase activity"/>
    <property type="evidence" value="ECO:0007669"/>
    <property type="project" value="UniProtKB-KW"/>
</dbReference>
<protein>
    <submittedName>
        <fullName evidence="5">Restriction endonuclease subunit S</fullName>
        <ecNumber evidence="5">3.1.21.-</ecNumber>
    </submittedName>
</protein>
<keyword evidence="2" id="KW-0680">Restriction system</keyword>
<comment type="similarity">
    <text evidence="1">Belongs to the type-I restriction system S methylase family.</text>
</comment>
<dbReference type="InterPro" id="IPR052021">
    <property type="entry name" value="Type-I_RS_S_subunit"/>
</dbReference>
<dbReference type="PANTHER" id="PTHR30408">
    <property type="entry name" value="TYPE-1 RESTRICTION ENZYME ECOKI SPECIFICITY PROTEIN"/>
    <property type="match status" value="1"/>
</dbReference>
<accession>A0ABU3E2Z3</accession>
<name>A0ABU3E2Z3_9FLAO</name>
<keyword evidence="5" id="KW-0540">Nuclease</keyword>
<sequence>MPENWKTYKLEEISRNVSRRFDFSKGSEVVFINTGDVLEGKFLHSDLRSSEKLPGQAKKAIKKGDILFSEIRPKNKRYAYVDFSSENYVVSTKFMVIETEDFLVDRRFFLQLLTSNERLNELQTIAEGRSGTFPQITFDAIGDIEFHLPPLQEQKSIASILSALDDKIELNLQMNKTLEEMAMALYKHWFVNFGPFQDGEFVDSELGEIPKGWELVELKEVCRVINGRAYKNEEFLNEGTPIIRIQNLKGAGKTVYSNLELPENKYVDSGDLIYAWSATFGPYIWAGPKSIYHYHIWKLEVDSSKMSKFYMFHHLDRISTQLKEHGTGSIFTHLTKGSMEKQKMILPKQEIISDFHKKISPYHKLILRNKDQNQTLTQIRNTLLPKLISGEVRVKDVEKTLSAVL</sequence>
<evidence type="ECO:0000256" key="1">
    <source>
        <dbReference type="ARBA" id="ARBA00010923"/>
    </source>
</evidence>
<evidence type="ECO:0000313" key="6">
    <source>
        <dbReference type="Proteomes" id="UP001261624"/>
    </source>
</evidence>
<dbReference type="Proteomes" id="UP001261624">
    <property type="component" value="Unassembled WGS sequence"/>
</dbReference>
<dbReference type="CDD" id="cd17254">
    <property type="entry name" value="RMtype1_S_FclI-TRD1-CR1_like"/>
    <property type="match status" value="1"/>
</dbReference>
<keyword evidence="6" id="KW-1185">Reference proteome</keyword>
<proteinExistence type="inferred from homology"/>
<evidence type="ECO:0000313" key="5">
    <source>
        <dbReference type="EMBL" id="MDT0690300.1"/>
    </source>
</evidence>
<keyword evidence="5" id="KW-0255">Endonuclease</keyword>
<comment type="caution">
    <text evidence="5">The sequence shown here is derived from an EMBL/GenBank/DDBJ whole genome shotgun (WGS) entry which is preliminary data.</text>
</comment>
<dbReference type="EC" id="3.1.21.-" evidence="5"/>
<dbReference type="GO" id="GO:0004519">
    <property type="term" value="F:endonuclease activity"/>
    <property type="evidence" value="ECO:0007669"/>
    <property type="project" value="UniProtKB-KW"/>
</dbReference>
<evidence type="ECO:0000256" key="2">
    <source>
        <dbReference type="ARBA" id="ARBA00022747"/>
    </source>
</evidence>
<feature type="domain" description="Type I restriction modification DNA specificity" evidence="4">
    <location>
        <begin position="2"/>
        <end position="179"/>
    </location>
</feature>
<dbReference type="Pfam" id="PF01420">
    <property type="entry name" value="Methylase_S"/>
    <property type="match status" value="2"/>
</dbReference>
<evidence type="ECO:0000259" key="4">
    <source>
        <dbReference type="Pfam" id="PF01420"/>
    </source>
</evidence>
<dbReference type="RefSeq" id="WP_311684680.1">
    <property type="nucleotide sequence ID" value="NZ_JAVRHM010000011.1"/>
</dbReference>
<organism evidence="5 6">
    <name type="scientific">Autumnicola patrickiae</name>
    <dbReference type="NCBI Taxonomy" id="3075591"/>
    <lineage>
        <taxon>Bacteria</taxon>
        <taxon>Pseudomonadati</taxon>
        <taxon>Bacteroidota</taxon>
        <taxon>Flavobacteriia</taxon>
        <taxon>Flavobacteriales</taxon>
        <taxon>Flavobacteriaceae</taxon>
        <taxon>Autumnicola</taxon>
    </lineage>
</organism>
<keyword evidence="3" id="KW-0238">DNA-binding</keyword>
<feature type="domain" description="Type I restriction modification DNA specificity" evidence="4">
    <location>
        <begin position="210"/>
        <end position="357"/>
    </location>
</feature>
<dbReference type="SUPFAM" id="SSF116734">
    <property type="entry name" value="DNA methylase specificity domain"/>
    <property type="match status" value="2"/>
</dbReference>
<keyword evidence="5" id="KW-0378">Hydrolase</keyword>
<gene>
    <name evidence="5" type="ORF">RM549_10925</name>
</gene>
<dbReference type="InterPro" id="IPR044946">
    <property type="entry name" value="Restrct_endonuc_typeI_TRD_sf"/>
</dbReference>
<dbReference type="EMBL" id="JAVRHM010000011">
    <property type="protein sequence ID" value="MDT0690300.1"/>
    <property type="molecule type" value="Genomic_DNA"/>
</dbReference>
<dbReference type="Gene3D" id="3.90.220.20">
    <property type="entry name" value="DNA methylase specificity domains"/>
    <property type="match status" value="2"/>
</dbReference>
<evidence type="ECO:0000256" key="3">
    <source>
        <dbReference type="ARBA" id="ARBA00023125"/>
    </source>
</evidence>
<dbReference type="PANTHER" id="PTHR30408:SF13">
    <property type="entry name" value="TYPE I RESTRICTION ENZYME HINDI SPECIFICITY SUBUNIT"/>
    <property type="match status" value="1"/>
</dbReference>
<dbReference type="InterPro" id="IPR000055">
    <property type="entry name" value="Restrct_endonuc_typeI_TRD"/>
</dbReference>